<dbReference type="EMBL" id="FONG01000010">
    <property type="protein sequence ID" value="SFF25627.1"/>
    <property type="molecule type" value="Genomic_DNA"/>
</dbReference>
<name>A0A1I2H9H5_9ACTN</name>
<dbReference type="STRING" id="380248.SAMN05216251_110140"/>
<protein>
    <submittedName>
        <fullName evidence="1">L-rhamnose mutarotase</fullName>
    </submittedName>
</protein>
<dbReference type="Gene3D" id="3.30.70.100">
    <property type="match status" value="1"/>
</dbReference>
<dbReference type="GO" id="GO:0016857">
    <property type="term" value="F:racemase and epimerase activity, acting on carbohydrates and derivatives"/>
    <property type="evidence" value="ECO:0007669"/>
    <property type="project" value="InterPro"/>
</dbReference>
<evidence type="ECO:0000313" key="1">
    <source>
        <dbReference type="EMBL" id="SFF25627.1"/>
    </source>
</evidence>
<gene>
    <name evidence="1" type="ORF">SAMN05216251_110140</name>
</gene>
<keyword evidence="2" id="KW-1185">Reference proteome</keyword>
<proteinExistence type="predicted"/>
<sequence>MQRICFLMTVIEGREKEYQRRHDEIWPELVAALRDAGVRNYSLFRRGTTVIAYAECEPDAATAFGKVGATEVNARWSAWFQDVLAEHLGPDGGLIEAAEVWHMD</sequence>
<dbReference type="PANTHER" id="PTHR34389:SF2">
    <property type="entry name" value="L-RHAMNOSE MUTAROTASE"/>
    <property type="match status" value="1"/>
</dbReference>
<evidence type="ECO:0000313" key="2">
    <source>
        <dbReference type="Proteomes" id="UP000199323"/>
    </source>
</evidence>
<dbReference type="InterPro" id="IPR011008">
    <property type="entry name" value="Dimeric_a/b-barrel"/>
</dbReference>
<dbReference type="SUPFAM" id="SSF54909">
    <property type="entry name" value="Dimeric alpha+beta barrel"/>
    <property type="match status" value="1"/>
</dbReference>
<dbReference type="InterPro" id="IPR008000">
    <property type="entry name" value="Rham/fucose_mutarotase"/>
</dbReference>
<accession>A0A1I2H9H5</accession>
<reference evidence="1 2" key="1">
    <citation type="submission" date="2016-10" db="EMBL/GenBank/DDBJ databases">
        <authorList>
            <person name="de Groot N.N."/>
        </authorList>
    </citation>
    <scope>NUCLEOTIDE SEQUENCE [LARGE SCALE GENOMIC DNA]</scope>
    <source>
        <strain evidence="1 2">CGMCC 4.3510</strain>
    </source>
</reference>
<dbReference type="AlphaFoldDB" id="A0A1I2H9H5"/>
<dbReference type="Proteomes" id="UP000199323">
    <property type="component" value="Unassembled WGS sequence"/>
</dbReference>
<dbReference type="PANTHER" id="PTHR34389">
    <property type="entry name" value="L-RHAMNOSE MUTAROTASE"/>
    <property type="match status" value="1"/>
</dbReference>
<organism evidence="1 2">
    <name type="scientific">Actinacidiphila alni</name>
    <dbReference type="NCBI Taxonomy" id="380248"/>
    <lineage>
        <taxon>Bacteria</taxon>
        <taxon>Bacillati</taxon>
        <taxon>Actinomycetota</taxon>
        <taxon>Actinomycetes</taxon>
        <taxon>Kitasatosporales</taxon>
        <taxon>Streptomycetaceae</taxon>
        <taxon>Actinacidiphila</taxon>
    </lineage>
</organism>
<dbReference type="Pfam" id="PF05336">
    <property type="entry name" value="rhaM"/>
    <property type="match status" value="1"/>
</dbReference>
<dbReference type="GO" id="GO:0019301">
    <property type="term" value="P:rhamnose catabolic process"/>
    <property type="evidence" value="ECO:0007669"/>
    <property type="project" value="TreeGrafter"/>
</dbReference>